<feature type="signal peptide" evidence="7">
    <location>
        <begin position="1"/>
        <end position="27"/>
    </location>
</feature>
<evidence type="ECO:0000256" key="7">
    <source>
        <dbReference type="SAM" id="SignalP"/>
    </source>
</evidence>
<evidence type="ECO:0000313" key="9">
    <source>
        <dbReference type="Proteomes" id="UP001230207"/>
    </source>
</evidence>
<keyword evidence="4" id="KW-0472">Membrane</keyword>
<evidence type="ECO:0000313" key="8">
    <source>
        <dbReference type="EMBL" id="MDQ0319398.1"/>
    </source>
</evidence>
<dbReference type="RefSeq" id="WP_307228269.1">
    <property type="nucleotide sequence ID" value="NZ_JAUSVF010000001.1"/>
</dbReference>
<dbReference type="EMBL" id="JAUSVF010000001">
    <property type="protein sequence ID" value="MDQ0319398.1"/>
    <property type="molecule type" value="Genomic_DNA"/>
</dbReference>
<keyword evidence="7" id="KW-0732">Signal</keyword>
<accession>A0ABU0BMC4</accession>
<proteinExistence type="inferred from homology"/>
<reference evidence="8 9" key="1">
    <citation type="submission" date="2023-07" db="EMBL/GenBank/DDBJ databases">
        <title>Genomic Encyclopedia of Type Strains, Phase IV (KMG-IV): sequencing the most valuable type-strain genomes for metagenomic binning, comparative biology and taxonomic classification.</title>
        <authorList>
            <person name="Goeker M."/>
        </authorList>
    </citation>
    <scope>NUCLEOTIDE SEQUENCE [LARGE SCALE GENOMIC DNA]</scope>
    <source>
        <strain evidence="8 9">DSM 1112</strain>
    </source>
</reference>
<dbReference type="Pfam" id="PF07886">
    <property type="entry name" value="BA14K"/>
    <property type="match status" value="1"/>
</dbReference>
<gene>
    <name evidence="8" type="ORF">QO002_001536</name>
</gene>
<comment type="subcellular location">
    <subcellularLocation>
        <location evidence="1">Membrane</location>
        <topology evidence="1">Single-pass membrane protein</topology>
    </subcellularLocation>
</comment>
<keyword evidence="4" id="KW-1003">Cell membrane</keyword>
<comment type="similarity">
    <text evidence="2">Belongs to the BA14k family.</text>
</comment>
<dbReference type="InterPro" id="IPR012413">
    <property type="entry name" value="BA14K"/>
</dbReference>
<dbReference type="Proteomes" id="UP001230207">
    <property type="component" value="Unassembled WGS sequence"/>
</dbReference>
<feature type="chain" id="PRO_5045762850" description="Lectin-like protein BA14k" evidence="7">
    <location>
        <begin position="28"/>
        <end position="150"/>
    </location>
</feature>
<keyword evidence="5" id="KW-0430">Lectin</keyword>
<evidence type="ECO:0000256" key="4">
    <source>
        <dbReference type="ARBA" id="ARBA00022475"/>
    </source>
</evidence>
<comment type="caution">
    <text evidence="8">The sequence shown here is derived from an EMBL/GenBank/DDBJ whole genome shotgun (WGS) entry which is preliminary data.</text>
</comment>
<evidence type="ECO:0000256" key="3">
    <source>
        <dbReference type="ARBA" id="ARBA00020552"/>
    </source>
</evidence>
<sequence length="150" mass="17247">MGIFKTRIVPAALSAVFLIASVAPSQALTNIPIPTKAERVSHVLDVQYRYDRDRDYRRGYYKNSGRYYYNGHRGYNYYRPGYREYNGYWFPLAAFATGAIIGGAIAQPQAVPAYGGSHVQWCQNRYRSYRAYDDTYQPNSGPRRRCASPY</sequence>
<protein>
    <recommendedName>
        <fullName evidence="3">Lectin-like protein BA14k</fullName>
    </recommendedName>
</protein>
<keyword evidence="9" id="KW-1185">Reference proteome</keyword>
<name>A0ABU0BMC4_9HYPH</name>
<evidence type="ECO:0000256" key="5">
    <source>
        <dbReference type="ARBA" id="ARBA00022734"/>
    </source>
</evidence>
<evidence type="ECO:0000256" key="1">
    <source>
        <dbReference type="ARBA" id="ARBA00004167"/>
    </source>
</evidence>
<comment type="function">
    <text evidence="6">Has immunoglobulin-binding and hemagglutination properties, and can bind to mannose. Essential for virulence. May be involved in LPS biosynthesis or polysaccharide transport.</text>
</comment>
<evidence type="ECO:0000256" key="6">
    <source>
        <dbReference type="ARBA" id="ARBA00025321"/>
    </source>
</evidence>
<evidence type="ECO:0000256" key="2">
    <source>
        <dbReference type="ARBA" id="ARBA00010270"/>
    </source>
</evidence>
<organism evidence="8 9">
    <name type="scientific">Pararhizobium capsulatum DSM 1112</name>
    <dbReference type="NCBI Taxonomy" id="1121113"/>
    <lineage>
        <taxon>Bacteria</taxon>
        <taxon>Pseudomonadati</taxon>
        <taxon>Pseudomonadota</taxon>
        <taxon>Alphaproteobacteria</taxon>
        <taxon>Hyphomicrobiales</taxon>
        <taxon>Rhizobiaceae</taxon>
        <taxon>Rhizobium/Agrobacterium group</taxon>
        <taxon>Pararhizobium</taxon>
    </lineage>
</organism>